<dbReference type="RefSeq" id="XP_070858337.1">
    <property type="nucleotide sequence ID" value="XM_071000834.1"/>
</dbReference>
<sequence length="190" mass="21597">MLEPEDDLIVHPLSDEDHDTEMQPALTKVAQEQTMEDTLTGKGVDTELRLIPIMTAQTPEILPIDAEEEVESTIMSEETAQRLEELSSQKAGKHYMHKELIKSTKVVKKACVMLAGLDQSRPKEHVPVLRTYWDAVNDPDWGEMWVESIEAELTALIANNTWEIVAHKEGMNLLMTKWVFQLKHHIDGSL</sequence>
<name>A0ABR4MFU4_9PEZI</name>
<evidence type="ECO:0000313" key="2">
    <source>
        <dbReference type="Proteomes" id="UP001610728"/>
    </source>
</evidence>
<gene>
    <name evidence="1" type="ORF">HOO65_050278</name>
</gene>
<dbReference type="GeneID" id="98118890"/>
<accession>A0ABR4MFU4</accession>
<reference evidence="1 2" key="1">
    <citation type="submission" date="2020-05" db="EMBL/GenBank/DDBJ databases">
        <title>Ceratocystis lukuohia genome.</title>
        <authorList>
            <person name="Harrington T.C."/>
            <person name="Kim K."/>
            <person name="Mayers C.G."/>
        </authorList>
    </citation>
    <scope>NUCLEOTIDE SEQUENCE [LARGE SCALE GENOMIC DNA]</scope>
    <source>
        <strain evidence="1 2">C4212</strain>
    </source>
</reference>
<dbReference type="Proteomes" id="UP001610728">
    <property type="component" value="Unassembled WGS sequence"/>
</dbReference>
<evidence type="ECO:0000313" key="1">
    <source>
        <dbReference type="EMBL" id="KAL2887157.1"/>
    </source>
</evidence>
<protein>
    <submittedName>
        <fullName evidence="1">Retrovirus-related Pol polyprotein from transposon TNT 1-94</fullName>
    </submittedName>
</protein>
<organism evidence="1 2">
    <name type="scientific">Ceratocystis lukuohia</name>
    <dbReference type="NCBI Taxonomy" id="2019550"/>
    <lineage>
        <taxon>Eukaryota</taxon>
        <taxon>Fungi</taxon>
        <taxon>Dikarya</taxon>
        <taxon>Ascomycota</taxon>
        <taxon>Pezizomycotina</taxon>
        <taxon>Sordariomycetes</taxon>
        <taxon>Hypocreomycetidae</taxon>
        <taxon>Microascales</taxon>
        <taxon>Ceratocystidaceae</taxon>
        <taxon>Ceratocystis</taxon>
    </lineage>
</organism>
<dbReference type="EMBL" id="JABSNW010000005">
    <property type="protein sequence ID" value="KAL2887157.1"/>
    <property type="molecule type" value="Genomic_DNA"/>
</dbReference>
<proteinExistence type="predicted"/>
<keyword evidence="2" id="KW-1185">Reference proteome</keyword>
<comment type="caution">
    <text evidence="1">The sequence shown here is derived from an EMBL/GenBank/DDBJ whole genome shotgun (WGS) entry which is preliminary data.</text>
</comment>